<dbReference type="GO" id="GO:0016787">
    <property type="term" value="F:hydrolase activity"/>
    <property type="evidence" value="ECO:0007669"/>
    <property type="project" value="UniProtKB-KW"/>
</dbReference>
<dbReference type="AlphaFoldDB" id="A0A251ZV72"/>
<comment type="caution">
    <text evidence="1">The sequence shown here is derived from an EMBL/GenBank/DDBJ whole genome shotgun (WGS) entry which is preliminary data.</text>
</comment>
<dbReference type="InterPro" id="IPR027417">
    <property type="entry name" value="P-loop_NTPase"/>
</dbReference>
<proteinExistence type="predicted"/>
<sequence length="227" mass="25691">MSLPVIAVIGADGSGKSTVCIELKAWLETRYPVKLCHLGRQTGGIGRMIAKLPFFGKKLDHGIAGKANKARSDKGPKAGVALIMFLLSLKRVYRFYKMLRLKKQGFLIITDRFPQTSVIGGLDGPDLTVDHPDNIISSYFTRWERKLYYWMTDHKPDLVIRLNVDIDTAMQRKPDHRLSSMVKKIETIQKITFNGAPILDLYSNTQPLEEIVQEAKKAITEILSKKY</sequence>
<dbReference type="Proteomes" id="UP000194946">
    <property type="component" value="Unassembled WGS sequence"/>
</dbReference>
<evidence type="ECO:0000313" key="1">
    <source>
        <dbReference type="EMBL" id="OUI78566.1"/>
    </source>
</evidence>
<evidence type="ECO:0000313" key="2">
    <source>
        <dbReference type="Proteomes" id="UP000194946"/>
    </source>
</evidence>
<dbReference type="Gene3D" id="3.40.50.300">
    <property type="entry name" value="P-loop containing nucleotide triphosphate hydrolases"/>
    <property type="match status" value="1"/>
</dbReference>
<gene>
    <name evidence="1" type="ORF">HK18_08705</name>
</gene>
<name>A0A251ZV72_9PROT</name>
<dbReference type="EMBL" id="JOPB01000006">
    <property type="protein sequence ID" value="OUI78566.1"/>
    <property type="molecule type" value="Genomic_DNA"/>
</dbReference>
<reference evidence="2" key="1">
    <citation type="submission" date="2014-06" db="EMBL/GenBank/DDBJ databases">
        <authorList>
            <person name="Winans N.J."/>
            <person name="Newell P.D."/>
            <person name="Douglas A.E."/>
        </authorList>
    </citation>
    <scope>NUCLEOTIDE SEQUENCE [LARGE SCALE GENOMIC DNA]</scope>
    <source>
        <strain evidence="2">DmL_052</strain>
    </source>
</reference>
<dbReference type="SUPFAM" id="SSF52540">
    <property type="entry name" value="P-loop containing nucleoside triphosphate hydrolases"/>
    <property type="match status" value="1"/>
</dbReference>
<accession>A0A251ZV72</accession>
<organism evidence="1 2">
    <name type="scientific">Commensalibacter intestini</name>
    <dbReference type="NCBI Taxonomy" id="479936"/>
    <lineage>
        <taxon>Bacteria</taxon>
        <taxon>Pseudomonadati</taxon>
        <taxon>Pseudomonadota</taxon>
        <taxon>Alphaproteobacteria</taxon>
        <taxon>Acetobacterales</taxon>
        <taxon>Acetobacteraceae</taxon>
    </lineage>
</organism>
<keyword evidence="2" id="KW-1185">Reference proteome</keyword>
<keyword evidence="1" id="KW-0378">Hydrolase</keyword>
<protein>
    <submittedName>
        <fullName evidence="1">Nucleoside triphosphate hydrolase</fullName>
    </submittedName>
</protein>